<name>A0A2Z6NZR3_TRISU</name>
<keyword evidence="3" id="KW-1185">Reference proteome</keyword>
<sequence>MEYAGLAIIRGRSGDRQGSNSGRHDRRGGRGYVCEVELAKEAVPLGGGVIGSVRDNNFSDRGVQLNSSLLCVSGYGRIETANPIISVCWKERRWLGVSAAFLGGQIEHLRSFKGLVSVGKDVSEKLGAIWFSIVSSMWKVRNGMIFKSDGFNWEKVVEEYKGLFLLAGLARFWRRSCIASVKSSSGYGPAVMIFCVAEPDVLYQLSWLISSCVLAGHFLLYRMCLVNKMHPFLKQTHFGLLFLLVATDEEHDFEEKNEVESDDNDSWHSEELRNPISSDDEEGDVSEKLVFYQFNEANGHNSVVIG</sequence>
<proteinExistence type="predicted"/>
<dbReference type="AlphaFoldDB" id="A0A2Z6NZR3"/>
<gene>
    <name evidence="2" type="ORF">TSUD_247720</name>
</gene>
<evidence type="ECO:0000313" key="2">
    <source>
        <dbReference type="EMBL" id="GAU42430.1"/>
    </source>
</evidence>
<accession>A0A2Z6NZR3</accession>
<evidence type="ECO:0000313" key="3">
    <source>
        <dbReference type="Proteomes" id="UP000242715"/>
    </source>
</evidence>
<organism evidence="2 3">
    <name type="scientific">Trifolium subterraneum</name>
    <name type="common">Subterranean clover</name>
    <dbReference type="NCBI Taxonomy" id="3900"/>
    <lineage>
        <taxon>Eukaryota</taxon>
        <taxon>Viridiplantae</taxon>
        <taxon>Streptophyta</taxon>
        <taxon>Embryophyta</taxon>
        <taxon>Tracheophyta</taxon>
        <taxon>Spermatophyta</taxon>
        <taxon>Magnoliopsida</taxon>
        <taxon>eudicotyledons</taxon>
        <taxon>Gunneridae</taxon>
        <taxon>Pentapetalae</taxon>
        <taxon>rosids</taxon>
        <taxon>fabids</taxon>
        <taxon>Fabales</taxon>
        <taxon>Fabaceae</taxon>
        <taxon>Papilionoideae</taxon>
        <taxon>50 kb inversion clade</taxon>
        <taxon>NPAAA clade</taxon>
        <taxon>Hologalegina</taxon>
        <taxon>IRL clade</taxon>
        <taxon>Trifolieae</taxon>
        <taxon>Trifolium</taxon>
    </lineage>
</organism>
<reference evidence="3" key="1">
    <citation type="journal article" date="2017" name="Front. Plant Sci.">
        <title>Climate Clever Clovers: New Paradigm to Reduce the Environmental Footprint of Ruminants by Breeding Low Methanogenic Forages Utilizing Haplotype Variation.</title>
        <authorList>
            <person name="Kaur P."/>
            <person name="Appels R."/>
            <person name="Bayer P.E."/>
            <person name="Keeble-Gagnere G."/>
            <person name="Wang J."/>
            <person name="Hirakawa H."/>
            <person name="Shirasawa K."/>
            <person name="Vercoe P."/>
            <person name="Stefanova K."/>
            <person name="Durmic Z."/>
            <person name="Nichols P."/>
            <person name="Revell C."/>
            <person name="Isobe S.N."/>
            <person name="Edwards D."/>
            <person name="Erskine W."/>
        </authorList>
    </citation>
    <scope>NUCLEOTIDE SEQUENCE [LARGE SCALE GENOMIC DNA]</scope>
    <source>
        <strain evidence="3">cv. Daliak</strain>
    </source>
</reference>
<evidence type="ECO:0000256" key="1">
    <source>
        <dbReference type="SAM" id="MobiDB-lite"/>
    </source>
</evidence>
<dbReference type="EMBL" id="DF973919">
    <property type="protein sequence ID" value="GAU42430.1"/>
    <property type="molecule type" value="Genomic_DNA"/>
</dbReference>
<feature type="region of interest" description="Disordered" evidence="1">
    <location>
        <begin position="254"/>
        <end position="284"/>
    </location>
</feature>
<protein>
    <submittedName>
        <fullName evidence="2">Uncharacterized protein</fullName>
    </submittedName>
</protein>
<feature type="compositionally biased region" description="Basic and acidic residues" evidence="1">
    <location>
        <begin position="254"/>
        <end position="273"/>
    </location>
</feature>
<dbReference type="Proteomes" id="UP000242715">
    <property type="component" value="Unassembled WGS sequence"/>
</dbReference>